<dbReference type="SUPFAM" id="SSF52540">
    <property type="entry name" value="P-loop containing nucleoside triphosphate hydrolases"/>
    <property type="match status" value="3"/>
</dbReference>
<dbReference type="Proteomes" id="UP000198870">
    <property type="component" value="Unassembled WGS sequence"/>
</dbReference>
<evidence type="ECO:0000313" key="2">
    <source>
        <dbReference type="Proteomes" id="UP000198870"/>
    </source>
</evidence>
<dbReference type="OrthoDB" id="9778292at2"/>
<keyword evidence="2" id="KW-1185">Reference proteome</keyword>
<dbReference type="STRING" id="419481.SAMN05216233_11673"/>
<proteinExistence type="predicted"/>
<accession>A0A1G5HY52</accession>
<dbReference type="AlphaFoldDB" id="A0A1G5HY52"/>
<evidence type="ECO:0000313" key="1">
    <source>
        <dbReference type="EMBL" id="SCY68621.1"/>
    </source>
</evidence>
<name>A0A1G5HY52_9BACT</name>
<dbReference type="EMBL" id="FMUX01000016">
    <property type="protein sequence ID" value="SCY68621.1"/>
    <property type="molecule type" value="Genomic_DNA"/>
</dbReference>
<organism evidence="1 2">
    <name type="scientific">Desulfoluna spongiiphila</name>
    <dbReference type="NCBI Taxonomy" id="419481"/>
    <lineage>
        <taxon>Bacteria</taxon>
        <taxon>Pseudomonadati</taxon>
        <taxon>Thermodesulfobacteriota</taxon>
        <taxon>Desulfobacteria</taxon>
        <taxon>Desulfobacterales</taxon>
        <taxon>Desulfolunaceae</taxon>
        <taxon>Desulfoluna</taxon>
    </lineage>
</organism>
<protein>
    <submittedName>
        <fullName evidence="1">Uncharacterized protein</fullName>
    </submittedName>
</protein>
<dbReference type="RefSeq" id="WP_139164036.1">
    <property type="nucleotide sequence ID" value="NZ_FMUX01000016.1"/>
</dbReference>
<gene>
    <name evidence="1" type="ORF">SAMN05216233_11673</name>
</gene>
<sequence>MTAPQKKHLVRKSFFGCNSAHGFHCFFDFFHDLTDARISIIKGGPGTGKSTFLTQIADEMLNQGFSVELQHCSLDAKSLDAIIVPEIKAVVTAATGHHVFDPRHPGAVDEIINLGRYWDEAGIRRHSAEIQAITAESDRHFGRAYRFLAAAHLIRKNKADLSTEHQDFSKVNALYEALCADLFTGHPLADTIGPERHLFMNSITPQGKASFMGTVVDAATRLFVIHGAPGTGKSTLLTRIAAKAKTRGLKVEYCHHPLDHHRLSHVIIPAIDVVISTDALTGHPREQEHDLNAFLTSGIATKQMEMKGDDTRYTSMIDAAMETLIHAKETHGKLEQYYIPHMNFEKVDQCMADTTEQVLRHAERHHAFTRRSSKVKELCL</sequence>
<dbReference type="InterPro" id="IPR027417">
    <property type="entry name" value="P-loop_NTPase"/>
</dbReference>
<reference evidence="1 2" key="1">
    <citation type="submission" date="2016-10" db="EMBL/GenBank/DDBJ databases">
        <authorList>
            <person name="de Groot N.N."/>
        </authorList>
    </citation>
    <scope>NUCLEOTIDE SEQUENCE [LARGE SCALE GENOMIC DNA]</scope>
    <source>
        <strain evidence="1 2">AA1</strain>
    </source>
</reference>
<dbReference type="Gene3D" id="3.40.50.300">
    <property type="entry name" value="P-loop containing nucleotide triphosphate hydrolases"/>
    <property type="match status" value="2"/>
</dbReference>